<dbReference type="AlphaFoldDB" id="A0A157QP85"/>
<gene>
    <name evidence="1" type="ORF">SAMEA1982600_03829</name>
</gene>
<name>A0A157QP85_9BORD</name>
<protein>
    <submittedName>
        <fullName evidence="1">Uncharacterized protein</fullName>
    </submittedName>
</protein>
<evidence type="ECO:0000313" key="2">
    <source>
        <dbReference type="Proteomes" id="UP000077037"/>
    </source>
</evidence>
<dbReference type="RefSeq" id="WP_066417215.1">
    <property type="nucleotide sequence ID" value="NZ_FKBS01000025.1"/>
</dbReference>
<sequence>MSTVVYDNGDRGLLMVHDDAISVRHSDSIVRAPGLWHSFLFGPAAKFFDYPERAAVVDDFGTLVPVAAPATKAVP</sequence>
<dbReference type="EMBL" id="FKBS01000025">
    <property type="protein sequence ID" value="SAI47587.1"/>
    <property type="molecule type" value="Genomic_DNA"/>
</dbReference>
<accession>A0A157QP85</accession>
<evidence type="ECO:0000313" key="1">
    <source>
        <dbReference type="EMBL" id="SAI47587.1"/>
    </source>
</evidence>
<organism evidence="1 2">
    <name type="scientific">Bordetella ansorpii</name>
    <dbReference type="NCBI Taxonomy" id="288768"/>
    <lineage>
        <taxon>Bacteria</taxon>
        <taxon>Pseudomonadati</taxon>
        <taxon>Pseudomonadota</taxon>
        <taxon>Betaproteobacteria</taxon>
        <taxon>Burkholderiales</taxon>
        <taxon>Alcaligenaceae</taxon>
        <taxon>Bordetella</taxon>
    </lineage>
</organism>
<reference evidence="1 2" key="1">
    <citation type="submission" date="2016-03" db="EMBL/GenBank/DDBJ databases">
        <authorList>
            <consortium name="Pathogen Informatics"/>
        </authorList>
    </citation>
    <scope>NUCLEOTIDE SEQUENCE [LARGE SCALE GENOMIC DNA]</scope>
    <source>
        <strain evidence="1 2">NCTC13364</strain>
    </source>
</reference>
<dbReference type="Proteomes" id="UP000077037">
    <property type="component" value="Unassembled WGS sequence"/>
</dbReference>
<proteinExistence type="predicted"/>